<proteinExistence type="predicted"/>
<dbReference type="Proteomes" id="UP001239111">
    <property type="component" value="Chromosome 4"/>
</dbReference>
<organism evidence="1 2">
    <name type="scientific">Eretmocerus hayati</name>
    <dbReference type="NCBI Taxonomy" id="131215"/>
    <lineage>
        <taxon>Eukaryota</taxon>
        <taxon>Metazoa</taxon>
        <taxon>Ecdysozoa</taxon>
        <taxon>Arthropoda</taxon>
        <taxon>Hexapoda</taxon>
        <taxon>Insecta</taxon>
        <taxon>Pterygota</taxon>
        <taxon>Neoptera</taxon>
        <taxon>Endopterygota</taxon>
        <taxon>Hymenoptera</taxon>
        <taxon>Apocrita</taxon>
        <taxon>Proctotrupomorpha</taxon>
        <taxon>Chalcidoidea</taxon>
        <taxon>Aphelinidae</taxon>
        <taxon>Aphelininae</taxon>
        <taxon>Eretmocerus</taxon>
    </lineage>
</organism>
<protein>
    <submittedName>
        <fullName evidence="1">Uncharacterized protein</fullName>
    </submittedName>
</protein>
<dbReference type="EMBL" id="CM056744">
    <property type="protein sequence ID" value="KAJ8664681.1"/>
    <property type="molecule type" value="Genomic_DNA"/>
</dbReference>
<comment type="caution">
    <text evidence="1">The sequence shown here is derived from an EMBL/GenBank/DDBJ whole genome shotgun (WGS) entry which is preliminary data.</text>
</comment>
<evidence type="ECO:0000313" key="2">
    <source>
        <dbReference type="Proteomes" id="UP001239111"/>
    </source>
</evidence>
<accession>A0ACC2N1G3</accession>
<reference evidence="1" key="1">
    <citation type="submission" date="2023-04" db="EMBL/GenBank/DDBJ databases">
        <title>A chromosome-level genome assembly of the parasitoid wasp Eretmocerus hayati.</title>
        <authorList>
            <person name="Zhong Y."/>
            <person name="Liu S."/>
            <person name="Liu Y."/>
        </authorList>
    </citation>
    <scope>NUCLEOTIDE SEQUENCE</scope>
    <source>
        <strain evidence="1">ZJU_SS_LIU_2023</strain>
    </source>
</reference>
<keyword evidence="2" id="KW-1185">Reference proteome</keyword>
<sequence length="756" mass="86492">MDQYLSSLSQEQKKLLSIVENGTLQNVSVALAQSSRLMDDEVYSYVTLVKALHRGHKSLSTLLIDKCSVVTTFKTKQYCTPLIYAIQLGDLKMFDLLYTRGASLFDRDAGDMNALELLVENQEHGLFVDFILDKYRNNINLDPESKKDQMIFHLACFKGDTEMMQKFIRCNFSINSHSNFRTKKWAGATPLQFALRDSVYGDPSRAVSLLLKLDVDLNTQDKHGNTPLHSAIKLIYIQDQDTEEKFVDNVFKAYIRRFNPEKACNLSNRDGISIFHLLCSFNWENEYENYSTKLLKIIKFFLNKNINVNSSNRLKSGHDYAGYTALHFATCANSLKIVKLLLKYGADPRKSDAEGSTALHLLNFSKSDSREILELLLKHGASVDAKNCKGYTPIHCAFYWQKRNKSLMNLIFDASRELKYFYGAPDEDNDFFASPNKIIKLSELVEENEDFDWALSRMNQIRIVELLLEYGASVNAKSLLVPPPLILSSQIPSIYHSWQYSEEFQKSIMDEIFTRQEAIIDTLLRFGADVDTRDDYGATLLHLLMKRWLERPNVKSLVETLLKKGANVEAYDSNGFSPLHLVVEKSVSKNRTYVDPQIYTSLIDLFFAYGANVNTKSKILNTPLHTVVKMFNPDVNCEQILVKLLDRSYVNINAQNEVGDTPLHLALRQRQFFCVKTLLNAAAINVNIENNDGLSPICIFYDGIKESFRNLNTDDVQVYRIVIDHVKNLKVLDHFISRKVTASHQSLLKYRSIVTK</sequence>
<gene>
    <name evidence="1" type="ORF">QAD02_006343</name>
</gene>
<evidence type="ECO:0000313" key="1">
    <source>
        <dbReference type="EMBL" id="KAJ8664681.1"/>
    </source>
</evidence>
<name>A0ACC2N1G3_9HYME</name>